<dbReference type="AlphaFoldDB" id="A0AAV6ZFW9"/>
<gene>
    <name evidence="1" type="ORF">GDO81_020870</name>
</gene>
<keyword evidence="2" id="KW-1185">Reference proteome</keyword>
<evidence type="ECO:0000313" key="1">
    <source>
        <dbReference type="EMBL" id="KAG8545436.1"/>
    </source>
</evidence>
<comment type="caution">
    <text evidence="1">The sequence shown here is derived from an EMBL/GenBank/DDBJ whole genome shotgun (WGS) entry which is preliminary data.</text>
</comment>
<organism evidence="1 2">
    <name type="scientific">Engystomops pustulosus</name>
    <name type="common">Tungara frog</name>
    <name type="synonym">Physalaemus pustulosus</name>
    <dbReference type="NCBI Taxonomy" id="76066"/>
    <lineage>
        <taxon>Eukaryota</taxon>
        <taxon>Metazoa</taxon>
        <taxon>Chordata</taxon>
        <taxon>Craniata</taxon>
        <taxon>Vertebrata</taxon>
        <taxon>Euteleostomi</taxon>
        <taxon>Amphibia</taxon>
        <taxon>Batrachia</taxon>
        <taxon>Anura</taxon>
        <taxon>Neobatrachia</taxon>
        <taxon>Hyloidea</taxon>
        <taxon>Leptodactylidae</taxon>
        <taxon>Leiuperinae</taxon>
        <taxon>Engystomops</taxon>
    </lineage>
</organism>
<evidence type="ECO:0000313" key="2">
    <source>
        <dbReference type="Proteomes" id="UP000824782"/>
    </source>
</evidence>
<accession>A0AAV6ZFW9</accession>
<reference evidence="1" key="1">
    <citation type="thesis" date="2020" institute="ProQuest LLC" country="789 East Eisenhower Parkway, Ann Arbor, MI, USA">
        <title>Comparative Genomics and Chromosome Evolution.</title>
        <authorList>
            <person name="Mudd A.B."/>
        </authorList>
    </citation>
    <scope>NUCLEOTIDE SEQUENCE</scope>
    <source>
        <strain evidence="1">237g6f4</strain>
        <tissue evidence="1">Blood</tissue>
    </source>
</reference>
<name>A0AAV6ZFW9_ENGPU</name>
<protein>
    <submittedName>
        <fullName evidence="1">Uncharacterized protein</fullName>
    </submittedName>
</protein>
<dbReference type="Proteomes" id="UP000824782">
    <property type="component" value="Unassembled WGS sequence"/>
</dbReference>
<sequence>MMMRSPCPAPAVVAPSVVVDSCVHVLPRRRRRRRRISRLWWGRTCPPQTRRPCPQGPGCRRGRVSLMDWQRVSGPCPRGGGCHLCTVHARARRSGLGSAGAYLSSAGVCLSSVGACLGCPAPKGTYAQ</sequence>
<dbReference type="EMBL" id="WNYA01001618">
    <property type="protein sequence ID" value="KAG8545436.1"/>
    <property type="molecule type" value="Genomic_DNA"/>
</dbReference>
<proteinExistence type="predicted"/>